<gene>
    <name evidence="2" type="ORF">F8O03_08940</name>
</gene>
<evidence type="ECO:0000313" key="3">
    <source>
        <dbReference type="Proteomes" id="UP000490386"/>
    </source>
</evidence>
<dbReference type="AlphaFoldDB" id="A0A7J5B3C6"/>
<accession>A0A7J5B3C6</accession>
<organism evidence="2 3">
    <name type="scientific">Pseudoclavibacter terrae</name>
    <dbReference type="NCBI Taxonomy" id="1530195"/>
    <lineage>
        <taxon>Bacteria</taxon>
        <taxon>Bacillati</taxon>
        <taxon>Actinomycetota</taxon>
        <taxon>Actinomycetes</taxon>
        <taxon>Micrococcales</taxon>
        <taxon>Microbacteriaceae</taxon>
        <taxon>Pseudoclavibacter</taxon>
    </lineage>
</organism>
<keyword evidence="1" id="KW-1133">Transmembrane helix</keyword>
<dbReference type="EMBL" id="WBJX01000002">
    <property type="protein sequence ID" value="KAB1638499.1"/>
    <property type="molecule type" value="Genomic_DNA"/>
</dbReference>
<keyword evidence="1" id="KW-0812">Transmembrane</keyword>
<name>A0A7J5B3C6_9MICO</name>
<sequence length="174" mass="17520">MTHPNPFPHSTFSGALGVGGGYVPANAEIADGWMTLWALAPEGWAVVFRAPVPEITVTSRAQSIHLAVGGAKYPMLADPGAVNRALGYTTAGTVAAILDRPMAGAAADVGALRNQISAASSWSAGGGPQFLDAARRSGARVSRLGYGAIAAIGCGTGIAVVIIVTVLTVLVVNL</sequence>
<dbReference type="OrthoDB" id="3829882at2"/>
<reference evidence="2 3" key="1">
    <citation type="submission" date="2019-09" db="EMBL/GenBank/DDBJ databases">
        <title>Phylogeny of genus Pseudoclavibacter and closely related genus.</title>
        <authorList>
            <person name="Li Y."/>
        </authorList>
    </citation>
    <scope>NUCLEOTIDE SEQUENCE [LARGE SCALE GENOMIC DNA]</scope>
    <source>
        <strain evidence="2 3">THG-MD12</strain>
    </source>
</reference>
<dbReference type="Proteomes" id="UP000490386">
    <property type="component" value="Unassembled WGS sequence"/>
</dbReference>
<proteinExistence type="predicted"/>
<keyword evidence="1" id="KW-0472">Membrane</keyword>
<protein>
    <submittedName>
        <fullName evidence="2">Uncharacterized protein</fullName>
    </submittedName>
</protein>
<comment type="caution">
    <text evidence="2">The sequence shown here is derived from an EMBL/GenBank/DDBJ whole genome shotgun (WGS) entry which is preliminary data.</text>
</comment>
<feature type="transmembrane region" description="Helical" evidence="1">
    <location>
        <begin position="144"/>
        <end position="172"/>
    </location>
</feature>
<evidence type="ECO:0000256" key="1">
    <source>
        <dbReference type="SAM" id="Phobius"/>
    </source>
</evidence>
<evidence type="ECO:0000313" key="2">
    <source>
        <dbReference type="EMBL" id="KAB1638499.1"/>
    </source>
</evidence>
<keyword evidence="3" id="KW-1185">Reference proteome</keyword>
<dbReference type="RefSeq" id="WP_151423530.1">
    <property type="nucleotide sequence ID" value="NZ_WBJX01000002.1"/>
</dbReference>